<dbReference type="AlphaFoldDB" id="A0A370DUF0"/>
<dbReference type="PRINTS" id="PR00368">
    <property type="entry name" value="FADPNR"/>
</dbReference>
<protein>
    <submittedName>
        <fullName evidence="4">4Fe-4S ferredoxin</fullName>
    </submittedName>
</protein>
<sequence>MSYLTRIARPLPLRPQAKLIVPTNCIGHGACKTACPFDAITLVFGTERRGVDIPVLKPNFETTMPDIFIAGELGGMGLIRNAIEQGYKALDALMEGRNPQHAHDYDIIIVGAGPAGFSAALRAHELGLNYLVVEQDSLGGTVFQFPRGKLVMTAPVELPIVGKVKFTETTKEELLEFWSQVEKETGIHINYQEKVENIEPNGKTGYRITTSKGEYNTLKVLLAIGRRGTPRKLGVPGEEQSKVVYRLIDPGQYRGEHVLVVGGGDSALEAATSIAEQPGTTVTLSYRSGSFSRAKKKNRQKVETADENGTLQVLMNSNIKSFTEKHVTIEQQKDLIEIPNDAAIVCAGGILPTGFLKQIGVEVDTKHGTA</sequence>
<reference evidence="4 5" key="1">
    <citation type="journal article" date="2018" name="ISME J.">
        <title>Endosymbiont genomes yield clues of tubeworm success.</title>
        <authorList>
            <person name="Li Y."/>
            <person name="Liles M.R."/>
            <person name="Halanych K.M."/>
        </authorList>
    </citation>
    <scope>NUCLEOTIDE SEQUENCE [LARGE SCALE GENOMIC DNA]</scope>
    <source>
        <strain evidence="4">A1422</strain>
    </source>
</reference>
<dbReference type="Pfam" id="PF13738">
    <property type="entry name" value="Pyr_redox_3"/>
    <property type="match status" value="1"/>
</dbReference>
<dbReference type="SUPFAM" id="SSF51905">
    <property type="entry name" value="FAD/NAD(P)-binding domain"/>
    <property type="match status" value="2"/>
</dbReference>
<feature type="domain" description="4Fe-4S ferredoxin-type" evidence="3">
    <location>
        <begin position="16"/>
        <end position="45"/>
    </location>
</feature>
<evidence type="ECO:0000259" key="3">
    <source>
        <dbReference type="PROSITE" id="PS51379"/>
    </source>
</evidence>
<evidence type="ECO:0000256" key="2">
    <source>
        <dbReference type="ARBA" id="ARBA00023002"/>
    </source>
</evidence>
<evidence type="ECO:0000256" key="1">
    <source>
        <dbReference type="ARBA" id="ARBA00022630"/>
    </source>
</evidence>
<dbReference type="Proteomes" id="UP000255508">
    <property type="component" value="Unassembled WGS sequence"/>
</dbReference>
<keyword evidence="1" id="KW-0285">Flavoprotein</keyword>
<dbReference type="InterPro" id="IPR036188">
    <property type="entry name" value="FAD/NAD-bd_sf"/>
</dbReference>
<dbReference type="InterPro" id="IPR017896">
    <property type="entry name" value="4Fe4S_Fe-S-bd"/>
</dbReference>
<gene>
    <name evidence="4" type="ORF">DIZ79_13895</name>
</gene>
<keyword evidence="2" id="KW-0560">Oxidoreductase</keyword>
<comment type="caution">
    <text evidence="4">The sequence shown here is derived from an EMBL/GenBank/DDBJ whole genome shotgun (WGS) entry which is preliminary data.</text>
</comment>
<accession>A0A370DUF0</accession>
<dbReference type="PRINTS" id="PR00469">
    <property type="entry name" value="PNDRDTASEII"/>
</dbReference>
<evidence type="ECO:0000313" key="5">
    <source>
        <dbReference type="Proteomes" id="UP000255508"/>
    </source>
</evidence>
<dbReference type="EMBL" id="QFXD01000241">
    <property type="protein sequence ID" value="RDH88938.1"/>
    <property type="molecule type" value="Genomic_DNA"/>
</dbReference>
<proteinExistence type="predicted"/>
<dbReference type="PANTHER" id="PTHR48105">
    <property type="entry name" value="THIOREDOXIN REDUCTASE 1-RELATED-RELATED"/>
    <property type="match status" value="1"/>
</dbReference>
<name>A0A370DUF0_9GAMM</name>
<organism evidence="4 5">
    <name type="scientific">endosymbiont of Lamellibrachia luymesi</name>
    <dbReference type="NCBI Taxonomy" id="2200907"/>
    <lineage>
        <taxon>Bacteria</taxon>
        <taxon>Pseudomonadati</taxon>
        <taxon>Pseudomonadota</taxon>
        <taxon>Gammaproteobacteria</taxon>
        <taxon>sulfur-oxidizing symbionts</taxon>
    </lineage>
</organism>
<dbReference type="GO" id="GO:0016491">
    <property type="term" value="F:oxidoreductase activity"/>
    <property type="evidence" value="ECO:0007669"/>
    <property type="project" value="UniProtKB-KW"/>
</dbReference>
<dbReference type="SUPFAM" id="SSF54862">
    <property type="entry name" value="4Fe-4S ferredoxins"/>
    <property type="match status" value="1"/>
</dbReference>
<evidence type="ECO:0000313" key="4">
    <source>
        <dbReference type="EMBL" id="RDH88938.1"/>
    </source>
</evidence>
<dbReference type="InterPro" id="IPR050097">
    <property type="entry name" value="Ferredoxin-NADP_redctase_2"/>
</dbReference>
<dbReference type="PROSITE" id="PS51379">
    <property type="entry name" value="4FE4S_FER_2"/>
    <property type="match status" value="1"/>
</dbReference>
<dbReference type="Gene3D" id="3.50.50.60">
    <property type="entry name" value="FAD/NAD(P)-binding domain"/>
    <property type="match status" value="2"/>
</dbReference>